<name>A0A1I6TC33_9BACL</name>
<keyword evidence="2 5" id="KW-0694">RNA-binding</keyword>
<evidence type="ECO:0000256" key="5">
    <source>
        <dbReference type="HAMAP-Rule" id="MF_01334"/>
    </source>
</evidence>
<dbReference type="InterPro" id="IPR001021">
    <property type="entry name" value="Ribosomal_bL25_long"/>
</dbReference>
<dbReference type="GO" id="GO:0003735">
    <property type="term" value="F:structural constituent of ribosome"/>
    <property type="evidence" value="ECO:0007669"/>
    <property type="project" value="InterPro"/>
</dbReference>
<dbReference type="RefSeq" id="WP_091837956.1">
    <property type="nucleotide sequence ID" value="NZ_FPAA01000009.1"/>
</dbReference>
<feature type="domain" description="Large ribosomal subunit protein bL25 beta" evidence="8">
    <location>
        <begin position="100"/>
        <end position="182"/>
    </location>
</feature>
<dbReference type="Proteomes" id="UP000198660">
    <property type="component" value="Unassembled WGS sequence"/>
</dbReference>
<dbReference type="HAMAP" id="MF_01334">
    <property type="entry name" value="Ribosomal_bL25_CTC"/>
    <property type="match status" value="1"/>
</dbReference>
<dbReference type="OrthoDB" id="9790002at2"/>
<dbReference type="Gene3D" id="2.40.240.10">
    <property type="entry name" value="Ribosomal Protein L25, Chain P"/>
    <property type="match status" value="1"/>
</dbReference>
<evidence type="ECO:0000256" key="6">
    <source>
        <dbReference type="SAM" id="MobiDB-lite"/>
    </source>
</evidence>
<dbReference type="EMBL" id="FPAA01000009">
    <property type="protein sequence ID" value="SFS86740.1"/>
    <property type="molecule type" value="Genomic_DNA"/>
</dbReference>
<dbReference type="InterPro" id="IPR020057">
    <property type="entry name" value="Ribosomal_bL25_b-dom"/>
</dbReference>
<comment type="function">
    <text evidence="5">This is one of the proteins that binds to the 5S RNA in the ribosome where it forms part of the central protuberance.</text>
</comment>
<dbReference type="CDD" id="cd00495">
    <property type="entry name" value="Ribosomal_L25_TL5_CTC"/>
    <property type="match status" value="1"/>
</dbReference>
<evidence type="ECO:0000256" key="2">
    <source>
        <dbReference type="ARBA" id="ARBA00022884"/>
    </source>
</evidence>
<dbReference type="InterPro" id="IPR020930">
    <property type="entry name" value="Ribosomal_uL5_bac-type"/>
</dbReference>
<dbReference type="GO" id="GO:0006412">
    <property type="term" value="P:translation"/>
    <property type="evidence" value="ECO:0007669"/>
    <property type="project" value="UniProtKB-UniRule"/>
</dbReference>
<dbReference type="Pfam" id="PF01386">
    <property type="entry name" value="Ribosomal_L25p"/>
    <property type="match status" value="1"/>
</dbReference>
<dbReference type="AlphaFoldDB" id="A0A1I6TC33"/>
<feature type="domain" description="Large ribosomal subunit protein bL25 L25" evidence="7">
    <location>
        <begin position="7"/>
        <end position="91"/>
    </location>
</feature>
<feature type="region of interest" description="Disordered" evidence="6">
    <location>
        <begin position="181"/>
        <end position="216"/>
    </location>
</feature>
<dbReference type="GO" id="GO:0008097">
    <property type="term" value="F:5S rRNA binding"/>
    <property type="evidence" value="ECO:0007669"/>
    <property type="project" value="InterPro"/>
</dbReference>
<reference evidence="10" key="1">
    <citation type="submission" date="2016-10" db="EMBL/GenBank/DDBJ databases">
        <authorList>
            <person name="Varghese N."/>
            <person name="Submissions S."/>
        </authorList>
    </citation>
    <scope>NUCLEOTIDE SEQUENCE [LARGE SCALE GENOMIC DNA]</scope>
    <source>
        <strain evidence="10">DSM 45789</strain>
    </source>
</reference>
<keyword evidence="1 5" id="KW-0699">rRNA-binding</keyword>
<evidence type="ECO:0000256" key="3">
    <source>
        <dbReference type="ARBA" id="ARBA00022980"/>
    </source>
</evidence>
<comment type="subunit">
    <text evidence="5">Part of the 50S ribosomal subunit; part of the 5S rRNA/L5/L18/L25 subcomplex. Contacts the 5S rRNA. Binds to the 5S rRNA independently of L5 and L18.</text>
</comment>
<sequence length="216" mass="23897">MAQQFAVKRRESRPRSVLRKLREEGRVPGVVYGYNQENTTVDMDMGELIRILQRQGTASVIDLELEGNKHNVMISELQRDRLKDRIIHVDFKIVNMKEPIDTEIGIHLEGEATGVKEGGILQHQARTVHIRCLPEHIPDGISYDISELAIGDSVSVGDLQVPAQVEVLSEAEEVIASILPPQVEQEAEAEALDEAAAADATQDEAGADEDAEEKED</sequence>
<dbReference type="NCBIfam" id="NF004133">
    <property type="entry name" value="PRK05618.2-4"/>
    <property type="match status" value="1"/>
</dbReference>
<dbReference type="NCBIfam" id="TIGR00731">
    <property type="entry name" value="bL25_bact_ctc"/>
    <property type="match status" value="1"/>
</dbReference>
<keyword evidence="10" id="KW-1185">Reference proteome</keyword>
<dbReference type="InterPro" id="IPR029751">
    <property type="entry name" value="Ribosomal_L25_dom"/>
</dbReference>
<evidence type="ECO:0000256" key="1">
    <source>
        <dbReference type="ARBA" id="ARBA00022730"/>
    </source>
</evidence>
<dbReference type="InterPro" id="IPR011035">
    <property type="entry name" value="Ribosomal_bL25/Gln-tRNA_synth"/>
</dbReference>
<comment type="similarity">
    <text evidence="5">Belongs to the bacterial ribosomal protein bL25 family. CTC subfamily.</text>
</comment>
<dbReference type="Gene3D" id="2.170.120.20">
    <property type="entry name" value="Ribosomal protein L25, beta domain"/>
    <property type="match status" value="1"/>
</dbReference>
<dbReference type="PANTHER" id="PTHR33284">
    <property type="entry name" value="RIBOSOMAL PROTEIN L25/GLN-TRNA SYNTHETASE, ANTI-CODON-BINDING DOMAIN-CONTAINING PROTEIN"/>
    <property type="match status" value="1"/>
</dbReference>
<evidence type="ECO:0000259" key="7">
    <source>
        <dbReference type="Pfam" id="PF01386"/>
    </source>
</evidence>
<evidence type="ECO:0000259" key="8">
    <source>
        <dbReference type="Pfam" id="PF14693"/>
    </source>
</evidence>
<protein>
    <recommendedName>
        <fullName evidence="5">Large ribosomal subunit protein bL25</fullName>
    </recommendedName>
    <alternativeName>
        <fullName evidence="5">General stress protein CTC</fullName>
    </alternativeName>
</protein>
<dbReference type="Pfam" id="PF14693">
    <property type="entry name" value="Ribosomal_TL5_C"/>
    <property type="match status" value="1"/>
</dbReference>
<evidence type="ECO:0000256" key="4">
    <source>
        <dbReference type="ARBA" id="ARBA00023274"/>
    </source>
</evidence>
<dbReference type="PANTHER" id="PTHR33284:SF1">
    <property type="entry name" value="RIBOSOMAL PROTEIN L25_GLN-TRNA SYNTHETASE, ANTI-CODON-BINDING DOMAIN-CONTAINING PROTEIN"/>
    <property type="match status" value="1"/>
</dbReference>
<keyword evidence="3 5" id="KW-0689">Ribosomal protein</keyword>
<proteinExistence type="inferred from homology"/>
<evidence type="ECO:0000313" key="10">
    <source>
        <dbReference type="Proteomes" id="UP000198660"/>
    </source>
</evidence>
<gene>
    <name evidence="5" type="primary">rplY</name>
    <name evidence="5" type="synonym">ctc</name>
    <name evidence="9" type="ORF">SAMN05444972_109156</name>
</gene>
<accession>A0A1I6TC33</accession>
<organism evidence="9 10">
    <name type="scientific">Marininema halotolerans</name>
    <dbReference type="NCBI Taxonomy" id="1155944"/>
    <lineage>
        <taxon>Bacteria</taxon>
        <taxon>Bacillati</taxon>
        <taxon>Bacillota</taxon>
        <taxon>Bacilli</taxon>
        <taxon>Bacillales</taxon>
        <taxon>Thermoactinomycetaceae</taxon>
        <taxon>Marininema</taxon>
    </lineage>
</organism>
<feature type="compositionally biased region" description="Acidic residues" evidence="6">
    <location>
        <begin position="201"/>
        <end position="216"/>
    </location>
</feature>
<dbReference type="InterPro" id="IPR037121">
    <property type="entry name" value="Ribosomal_bL25_C"/>
</dbReference>
<dbReference type="SUPFAM" id="SSF50715">
    <property type="entry name" value="Ribosomal protein L25-like"/>
    <property type="match status" value="1"/>
</dbReference>
<keyword evidence="4 5" id="KW-0687">Ribonucleoprotein</keyword>
<dbReference type="GO" id="GO:0022625">
    <property type="term" value="C:cytosolic large ribosomal subunit"/>
    <property type="evidence" value="ECO:0007669"/>
    <property type="project" value="TreeGrafter"/>
</dbReference>
<dbReference type="InterPro" id="IPR020056">
    <property type="entry name" value="Rbsml_bL25/Gln-tRNA_synth_N"/>
</dbReference>
<evidence type="ECO:0000313" key="9">
    <source>
        <dbReference type="EMBL" id="SFS86740.1"/>
    </source>
</evidence>